<accession>A0A411ECG3</accession>
<gene>
    <name evidence="11" type="ORF">EQY75_13305</name>
</gene>
<keyword evidence="3" id="KW-0001">2Fe-2S</keyword>
<evidence type="ECO:0000256" key="8">
    <source>
        <dbReference type="ARBA" id="ARBA00023014"/>
    </source>
</evidence>
<evidence type="ECO:0000313" key="12">
    <source>
        <dbReference type="Proteomes" id="UP000290889"/>
    </source>
</evidence>
<dbReference type="InterPro" id="IPR008333">
    <property type="entry name" value="Cbr1-like_FAD-bd_dom"/>
</dbReference>
<keyword evidence="4" id="KW-0479">Metal-binding</keyword>
<feature type="domain" description="FAD-binding FR-type" evidence="10">
    <location>
        <begin position="2"/>
        <end position="106"/>
    </location>
</feature>
<dbReference type="Pfam" id="PF00111">
    <property type="entry name" value="Fer2"/>
    <property type="match status" value="1"/>
</dbReference>
<dbReference type="InterPro" id="IPR001433">
    <property type="entry name" value="OxRdtase_FAD/NAD-bd"/>
</dbReference>
<dbReference type="InterPro" id="IPR001709">
    <property type="entry name" value="Flavoprot_Pyr_Nucl_cyt_Rdtase"/>
</dbReference>
<dbReference type="GO" id="GO:0046872">
    <property type="term" value="F:metal ion binding"/>
    <property type="evidence" value="ECO:0007669"/>
    <property type="project" value="UniProtKB-KW"/>
</dbReference>
<dbReference type="AlphaFoldDB" id="A0A411ECG3"/>
<name>A0A411ECG3_9FLAO</name>
<evidence type="ECO:0000259" key="10">
    <source>
        <dbReference type="PROSITE" id="PS51384"/>
    </source>
</evidence>
<dbReference type="RefSeq" id="WP_129606638.1">
    <property type="nucleotide sequence ID" value="NZ_CP035544.1"/>
</dbReference>
<dbReference type="PANTHER" id="PTHR47354:SF8">
    <property type="entry name" value="1,2-PHENYLACETYL-COA EPOXIDASE, SUBUNIT E"/>
    <property type="match status" value="1"/>
</dbReference>
<keyword evidence="6" id="KW-0560">Oxidoreductase</keyword>
<dbReference type="SUPFAM" id="SSF63380">
    <property type="entry name" value="Riboflavin synthase domain-like"/>
    <property type="match status" value="1"/>
</dbReference>
<dbReference type="InterPro" id="IPR012675">
    <property type="entry name" value="Beta-grasp_dom_sf"/>
</dbReference>
<keyword evidence="5" id="KW-0274">FAD</keyword>
<keyword evidence="7" id="KW-0408">Iron</keyword>
<dbReference type="PROSITE" id="PS51384">
    <property type="entry name" value="FAD_FR"/>
    <property type="match status" value="1"/>
</dbReference>
<dbReference type="InterPro" id="IPR017927">
    <property type="entry name" value="FAD-bd_FR_type"/>
</dbReference>
<dbReference type="GO" id="GO:0051537">
    <property type="term" value="F:2 iron, 2 sulfur cluster binding"/>
    <property type="evidence" value="ECO:0007669"/>
    <property type="project" value="UniProtKB-KW"/>
</dbReference>
<dbReference type="Proteomes" id="UP000290889">
    <property type="component" value="Chromosome"/>
</dbReference>
<dbReference type="GO" id="GO:0050660">
    <property type="term" value="F:flavin adenine dinucleotide binding"/>
    <property type="evidence" value="ECO:0007669"/>
    <property type="project" value="TreeGrafter"/>
</dbReference>
<protein>
    <submittedName>
        <fullName evidence="11">Ferredoxin--NADP reductase</fullName>
    </submittedName>
</protein>
<dbReference type="InterPro" id="IPR001041">
    <property type="entry name" value="2Fe-2S_ferredoxin-type"/>
</dbReference>
<dbReference type="PRINTS" id="PR00371">
    <property type="entry name" value="FPNCR"/>
</dbReference>
<evidence type="ECO:0000313" key="11">
    <source>
        <dbReference type="EMBL" id="QBA65422.1"/>
    </source>
</evidence>
<evidence type="ECO:0000256" key="7">
    <source>
        <dbReference type="ARBA" id="ARBA00023004"/>
    </source>
</evidence>
<evidence type="ECO:0000256" key="2">
    <source>
        <dbReference type="ARBA" id="ARBA00022630"/>
    </source>
</evidence>
<keyword evidence="12" id="KW-1185">Reference proteome</keyword>
<dbReference type="InterPro" id="IPR036010">
    <property type="entry name" value="2Fe-2S_ferredoxin-like_sf"/>
</dbReference>
<feature type="domain" description="2Fe-2S ferredoxin-type" evidence="9">
    <location>
        <begin position="257"/>
        <end position="347"/>
    </location>
</feature>
<dbReference type="InterPro" id="IPR017938">
    <property type="entry name" value="Riboflavin_synthase-like_b-brl"/>
</dbReference>
<dbReference type="InterPro" id="IPR006058">
    <property type="entry name" value="2Fe2S_fd_BS"/>
</dbReference>
<proteinExistence type="predicted"/>
<dbReference type="OrthoDB" id="9789468at2"/>
<dbReference type="SUPFAM" id="SSF52343">
    <property type="entry name" value="Ferredoxin reductase-like, C-terminal NADP-linked domain"/>
    <property type="match status" value="1"/>
</dbReference>
<dbReference type="PROSITE" id="PS00197">
    <property type="entry name" value="2FE2S_FER_1"/>
    <property type="match status" value="1"/>
</dbReference>
<dbReference type="Pfam" id="PF00175">
    <property type="entry name" value="NAD_binding_1"/>
    <property type="match status" value="1"/>
</dbReference>
<evidence type="ECO:0000256" key="5">
    <source>
        <dbReference type="ARBA" id="ARBA00022827"/>
    </source>
</evidence>
<evidence type="ECO:0000256" key="3">
    <source>
        <dbReference type="ARBA" id="ARBA00022714"/>
    </source>
</evidence>
<dbReference type="InterPro" id="IPR050415">
    <property type="entry name" value="MRET"/>
</dbReference>
<dbReference type="CDD" id="cd00207">
    <property type="entry name" value="fer2"/>
    <property type="match status" value="1"/>
</dbReference>
<dbReference type="Gene3D" id="3.40.50.80">
    <property type="entry name" value="Nucleotide-binding domain of ferredoxin-NADP reductase (FNR) module"/>
    <property type="match status" value="1"/>
</dbReference>
<comment type="cofactor">
    <cofactor evidence="1">
        <name>FAD</name>
        <dbReference type="ChEBI" id="CHEBI:57692"/>
    </cofactor>
</comment>
<dbReference type="Gene3D" id="2.40.30.10">
    <property type="entry name" value="Translation factors"/>
    <property type="match status" value="1"/>
</dbReference>
<dbReference type="PRINTS" id="PR00406">
    <property type="entry name" value="CYTB5RDTASE"/>
</dbReference>
<evidence type="ECO:0000256" key="4">
    <source>
        <dbReference type="ARBA" id="ARBA00022723"/>
    </source>
</evidence>
<organism evidence="11 12">
    <name type="scientific">Muriicola soli</name>
    <dbReference type="NCBI Taxonomy" id="2507538"/>
    <lineage>
        <taxon>Bacteria</taxon>
        <taxon>Pseudomonadati</taxon>
        <taxon>Bacteroidota</taxon>
        <taxon>Flavobacteriia</taxon>
        <taxon>Flavobacteriales</taxon>
        <taxon>Flavobacteriaceae</taxon>
        <taxon>Muriicola</taxon>
    </lineage>
</organism>
<dbReference type="SUPFAM" id="SSF54292">
    <property type="entry name" value="2Fe-2S ferredoxin-like"/>
    <property type="match status" value="1"/>
</dbReference>
<dbReference type="PANTHER" id="PTHR47354">
    <property type="entry name" value="NADH OXIDOREDUCTASE HCR"/>
    <property type="match status" value="1"/>
</dbReference>
<dbReference type="Pfam" id="PF00970">
    <property type="entry name" value="FAD_binding_6"/>
    <property type="match status" value="1"/>
</dbReference>
<dbReference type="PROSITE" id="PS51085">
    <property type="entry name" value="2FE2S_FER_2"/>
    <property type="match status" value="1"/>
</dbReference>
<dbReference type="EMBL" id="CP035544">
    <property type="protein sequence ID" value="QBA65422.1"/>
    <property type="molecule type" value="Genomic_DNA"/>
</dbReference>
<sequence length="347" mass="38681">MSTFYSLKVSAVRSLTPSSVAISLQVPGDLKDKFRFDAGQHLTLKQEIDGKEVRRAYSISSAPSESELTVGIKRVEGGTFSTWANDSLKESDSIEVMPPKGHFVFTSTEKGQNICAFAAGSGITPIMSIIESALDSNPDNTFVLVYGNQSPEETMYREKIEELSKKHKDRFAVNFIYSRSREEDALQGRIDGSIVNLIVKNKFADRNFNHFYICGPEGMINNVKETLEKNEVADDKIHFELFTTSQEEDLSDLEGETKMEVTLDDEVFSFVMDKKKIVLDAVLNEDIDAPYSCQGGVCSTCIARVTEGKAEMVKNQILTDSEIEEGFILTCQSHPLTPTLKIDYDDV</sequence>
<keyword evidence="2" id="KW-0285">Flavoprotein</keyword>
<dbReference type="KEGG" id="mur:EQY75_13305"/>
<keyword evidence="8" id="KW-0411">Iron-sulfur</keyword>
<dbReference type="InterPro" id="IPR039261">
    <property type="entry name" value="FNR_nucleotide-bd"/>
</dbReference>
<reference evidence="11 12" key="1">
    <citation type="submission" date="2019-01" db="EMBL/GenBank/DDBJ databases">
        <title>Muriicola soli sp. nov., isolated from soil.</title>
        <authorList>
            <person name="Kang H.J."/>
            <person name="Kim S.B."/>
        </authorList>
    </citation>
    <scope>NUCLEOTIDE SEQUENCE [LARGE SCALE GENOMIC DNA]</scope>
    <source>
        <strain evidence="11 12">MMS17-SY002</strain>
    </source>
</reference>
<dbReference type="GO" id="GO:0016491">
    <property type="term" value="F:oxidoreductase activity"/>
    <property type="evidence" value="ECO:0007669"/>
    <property type="project" value="UniProtKB-KW"/>
</dbReference>
<evidence type="ECO:0000256" key="1">
    <source>
        <dbReference type="ARBA" id="ARBA00001974"/>
    </source>
</evidence>
<dbReference type="Gene3D" id="3.10.20.30">
    <property type="match status" value="1"/>
</dbReference>
<dbReference type="CDD" id="cd06214">
    <property type="entry name" value="PA_degradation_oxidoreductase_like"/>
    <property type="match status" value="1"/>
</dbReference>
<evidence type="ECO:0000256" key="6">
    <source>
        <dbReference type="ARBA" id="ARBA00023002"/>
    </source>
</evidence>
<evidence type="ECO:0000259" key="9">
    <source>
        <dbReference type="PROSITE" id="PS51085"/>
    </source>
</evidence>